<protein>
    <submittedName>
        <fullName evidence="1">Uncharacterized protein</fullName>
    </submittedName>
</protein>
<organism evidence="1 2">
    <name type="scientific">Taenia crassiceps</name>
    <dbReference type="NCBI Taxonomy" id="6207"/>
    <lineage>
        <taxon>Eukaryota</taxon>
        <taxon>Metazoa</taxon>
        <taxon>Spiralia</taxon>
        <taxon>Lophotrochozoa</taxon>
        <taxon>Platyhelminthes</taxon>
        <taxon>Cestoda</taxon>
        <taxon>Eucestoda</taxon>
        <taxon>Cyclophyllidea</taxon>
        <taxon>Taeniidae</taxon>
        <taxon>Taenia</taxon>
    </lineage>
</organism>
<sequence>MNDLTTTLSMSLSEGAILCVTTRLSCKIGAQKSCLLQRTTWRLLHGWCSVSLSLKLAYSGSARPIAPLWSFKEKSTGYWTRDLLWGEANGILTSL</sequence>
<proteinExistence type="predicted"/>
<accession>A0ABR4QSU7</accession>
<evidence type="ECO:0000313" key="2">
    <source>
        <dbReference type="Proteomes" id="UP001651158"/>
    </source>
</evidence>
<name>A0ABR4QSU7_9CEST</name>
<keyword evidence="2" id="KW-1185">Reference proteome</keyword>
<evidence type="ECO:0000313" key="1">
    <source>
        <dbReference type="EMBL" id="KAL5112676.1"/>
    </source>
</evidence>
<dbReference type="EMBL" id="JAKROA010000001">
    <property type="protein sequence ID" value="KAL5112676.1"/>
    <property type="molecule type" value="Genomic_DNA"/>
</dbReference>
<comment type="caution">
    <text evidence="1">The sequence shown here is derived from an EMBL/GenBank/DDBJ whole genome shotgun (WGS) entry which is preliminary data.</text>
</comment>
<dbReference type="Proteomes" id="UP001651158">
    <property type="component" value="Unassembled WGS sequence"/>
</dbReference>
<gene>
    <name evidence="1" type="ORF">TcWFU_008221</name>
</gene>
<reference evidence="1 2" key="1">
    <citation type="journal article" date="2022" name="Front. Cell. Infect. Microbiol.">
        <title>The Genomes of Two Strains of Taenia crassiceps the Animal Model for the Study of Human Cysticercosis.</title>
        <authorList>
            <person name="Bobes R.J."/>
            <person name="Estrada K."/>
            <person name="Rios-Valencia D.G."/>
            <person name="Calderon-Gallegos A."/>
            <person name="de la Torre P."/>
            <person name="Carrero J.C."/>
            <person name="Sanchez-Flores A."/>
            <person name="Laclette J.P."/>
        </authorList>
    </citation>
    <scope>NUCLEOTIDE SEQUENCE [LARGE SCALE GENOMIC DNA]</scope>
    <source>
        <strain evidence="1">WFUcys</strain>
    </source>
</reference>